<keyword evidence="8 10" id="KW-0408">Iron</keyword>
<dbReference type="AlphaFoldDB" id="A0AAD8NZF0"/>
<dbReference type="InterPro" id="IPR005123">
    <property type="entry name" value="Oxoglu/Fe-dep_dioxygenase_dom"/>
</dbReference>
<dbReference type="Pfam" id="PF14226">
    <property type="entry name" value="DIOX_N"/>
    <property type="match status" value="1"/>
</dbReference>
<proteinExistence type="inferred from homology"/>
<dbReference type="InterPro" id="IPR027443">
    <property type="entry name" value="IPNS-like_sf"/>
</dbReference>
<name>A0AAD8NZF0_TARER</name>
<reference evidence="12" key="1">
    <citation type="journal article" date="2023" name="bioRxiv">
        <title>Improved chromosome-level genome assembly for marigold (Tagetes erecta).</title>
        <authorList>
            <person name="Jiang F."/>
            <person name="Yuan L."/>
            <person name="Wang S."/>
            <person name="Wang H."/>
            <person name="Xu D."/>
            <person name="Wang A."/>
            <person name="Fan W."/>
        </authorList>
    </citation>
    <scope>NUCLEOTIDE SEQUENCE</scope>
    <source>
        <strain evidence="12">WSJ</strain>
        <tissue evidence="12">Leaf</tissue>
    </source>
</reference>
<dbReference type="GO" id="GO:0009805">
    <property type="term" value="P:coumarin biosynthetic process"/>
    <property type="evidence" value="ECO:0007669"/>
    <property type="project" value="UniProtKB-ARBA"/>
</dbReference>
<comment type="cofactor">
    <cofactor evidence="1">
        <name>L-ascorbate</name>
        <dbReference type="ChEBI" id="CHEBI:38290"/>
    </cofactor>
</comment>
<evidence type="ECO:0000256" key="6">
    <source>
        <dbReference type="ARBA" id="ARBA00022964"/>
    </source>
</evidence>
<evidence type="ECO:0000256" key="4">
    <source>
        <dbReference type="ARBA" id="ARBA00012885"/>
    </source>
</evidence>
<keyword evidence="6" id="KW-0223">Dioxygenase</keyword>
<evidence type="ECO:0000256" key="7">
    <source>
        <dbReference type="ARBA" id="ARBA00023002"/>
    </source>
</evidence>
<evidence type="ECO:0000256" key="10">
    <source>
        <dbReference type="RuleBase" id="RU003682"/>
    </source>
</evidence>
<dbReference type="EMBL" id="JAUHHV010000004">
    <property type="protein sequence ID" value="KAK1426469.1"/>
    <property type="molecule type" value="Genomic_DNA"/>
</dbReference>
<dbReference type="GO" id="GO:0016706">
    <property type="term" value="F:2-oxoglutarate-dependent dioxygenase activity"/>
    <property type="evidence" value="ECO:0007669"/>
    <property type="project" value="UniProtKB-ARBA"/>
</dbReference>
<comment type="caution">
    <text evidence="12">The sequence shown here is derived from an EMBL/GenBank/DDBJ whole genome shotgun (WGS) entry which is preliminary data.</text>
</comment>
<comment type="catalytic activity">
    <reaction evidence="9">
        <text>(E)-feruloyl-CoA + 2-oxoglutarate + O2 = (E)-6-hydroxyferuloyl-CoA + succinate + CO2</text>
        <dbReference type="Rhea" id="RHEA:57856"/>
        <dbReference type="ChEBI" id="CHEBI:15379"/>
        <dbReference type="ChEBI" id="CHEBI:16526"/>
        <dbReference type="ChEBI" id="CHEBI:16810"/>
        <dbReference type="ChEBI" id="CHEBI:30031"/>
        <dbReference type="ChEBI" id="CHEBI:87305"/>
        <dbReference type="ChEBI" id="CHEBI:142390"/>
        <dbReference type="EC" id="1.14.11.61"/>
    </reaction>
</comment>
<evidence type="ECO:0000256" key="1">
    <source>
        <dbReference type="ARBA" id="ARBA00001961"/>
    </source>
</evidence>
<evidence type="ECO:0000256" key="3">
    <source>
        <dbReference type="ARBA" id="ARBA00008056"/>
    </source>
</evidence>
<gene>
    <name evidence="12" type="ORF">QVD17_15143</name>
</gene>
<feature type="domain" description="Fe2OG dioxygenase" evidence="11">
    <location>
        <begin position="202"/>
        <end position="308"/>
    </location>
</feature>
<dbReference type="GO" id="GO:0046872">
    <property type="term" value="F:metal ion binding"/>
    <property type="evidence" value="ECO:0007669"/>
    <property type="project" value="UniProtKB-KW"/>
</dbReference>
<dbReference type="InterPro" id="IPR044861">
    <property type="entry name" value="IPNS-like_FE2OG_OXY"/>
</dbReference>
<keyword evidence="5 10" id="KW-0479">Metal-binding</keyword>
<dbReference type="InterPro" id="IPR050295">
    <property type="entry name" value="Plant_2OG-oxidoreductases"/>
</dbReference>
<evidence type="ECO:0000256" key="9">
    <source>
        <dbReference type="ARBA" id="ARBA00048503"/>
    </source>
</evidence>
<evidence type="ECO:0000256" key="8">
    <source>
        <dbReference type="ARBA" id="ARBA00023004"/>
    </source>
</evidence>
<dbReference type="GO" id="GO:0002238">
    <property type="term" value="P:response to molecule of fungal origin"/>
    <property type="evidence" value="ECO:0007669"/>
    <property type="project" value="UniProtKB-ARBA"/>
</dbReference>
<evidence type="ECO:0000259" key="11">
    <source>
        <dbReference type="PROSITE" id="PS51471"/>
    </source>
</evidence>
<evidence type="ECO:0000313" key="13">
    <source>
        <dbReference type="Proteomes" id="UP001229421"/>
    </source>
</evidence>
<evidence type="ECO:0000256" key="5">
    <source>
        <dbReference type="ARBA" id="ARBA00022723"/>
    </source>
</evidence>
<sequence>MAPTSSLNDVGKLKSYVVDEGHGVKGLSELKIKTLPELFIQPREKRLDMSKVACNESVPVIDMSNLEDSEVTRLICDAAEKWGFFQVVNHGVPFRVLDDVKEGAKRFFSLPADEKKKYLHKHSQTKNVRLLSSFVPEIDKAFEWKDYLTCFYVSDDDAFEFWPSVCRDQLLEYMKECEPLIKRLLKALITRLGMSKLDETNKPFLMGSRRMNLNYYPKCPNPELTVGVGSHSDVSTLTVLLQDETGGLYVRKLDSDIWVHVPPIKGSLTINTGDALQIMSNGRYKSIEHHVVANEHKDRVSVPIFVNPRPNDVIGPLPEVTENGEKALYKHVLYSDYVKHFYKKSHNGKDTIDFRDTRTMQIGSREERDSDIEDDDDQRQCFHRSLLSTCASLFVSLRPCVAGRIFGVLGPKRRRFDYGPAFWLRLFVENAEVARVLRKFRPFPSSSSSSNG</sequence>
<keyword evidence="7 10" id="KW-0560">Oxidoreductase</keyword>
<keyword evidence="13" id="KW-1185">Reference proteome</keyword>
<organism evidence="12 13">
    <name type="scientific">Tagetes erecta</name>
    <name type="common">African marigold</name>
    <dbReference type="NCBI Taxonomy" id="13708"/>
    <lineage>
        <taxon>Eukaryota</taxon>
        <taxon>Viridiplantae</taxon>
        <taxon>Streptophyta</taxon>
        <taxon>Embryophyta</taxon>
        <taxon>Tracheophyta</taxon>
        <taxon>Spermatophyta</taxon>
        <taxon>Magnoliopsida</taxon>
        <taxon>eudicotyledons</taxon>
        <taxon>Gunneridae</taxon>
        <taxon>Pentapetalae</taxon>
        <taxon>asterids</taxon>
        <taxon>campanulids</taxon>
        <taxon>Asterales</taxon>
        <taxon>Asteraceae</taxon>
        <taxon>Asteroideae</taxon>
        <taxon>Heliantheae alliance</taxon>
        <taxon>Tageteae</taxon>
        <taxon>Tagetes</taxon>
    </lineage>
</organism>
<dbReference type="SUPFAM" id="SSF51197">
    <property type="entry name" value="Clavaminate synthase-like"/>
    <property type="match status" value="1"/>
</dbReference>
<comment type="similarity">
    <text evidence="3 10">Belongs to the iron/ascorbate-dependent oxidoreductase family.</text>
</comment>
<dbReference type="PROSITE" id="PS51471">
    <property type="entry name" value="FE2OG_OXY"/>
    <property type="match status" value="1"/>
</dbReference>
<dbReference type="FunFam" id="2.60.120.330:FF:000023">
    <property type="entry name" value="Feruloyl CoA ortho-hydroxylase 1"/>
    <property type="match status" value="1"/>
</dbReference>
<evidence type="ECO:0000256" key="2">
    <source>
        <dbReference type="ARBA" id="ARBA00004918"/>
    </source>
</evidence>
<dbReference type="PANTHER" id="PTHR47991">
    <property type="entry name" value="OXOGLUTARATE/IRON-DEPENDENT DIOXYGENASE"/>
    <property type="match status" value="1"/>
</dbReference>
<dbReference type="Pfam" id="PF03171">
    <property type="entry name" value="2OG-FeII_Oxy"/>
    <property type="match status" value="1"/>
</dbReference>
<dbReference type="EC" id="1.14.11.61" evidence="4"/>
<evidence type="ECO:0000313" key="12">
    <source>
        <dbReference type="EMBL" id="KAK1426469.1"/>
    </source>
</evidence>
<dbReference type="InterPro" id="IPR026992">
    <property type="entry name" value="DIOX_N"/>
</dbReference>
<dbReference type="Proteomes" id="UP001229421">
    <property type="component" value="Unassembled WGS sequence"/>
</dbReference>
<comment type="pathway">
    <text evidence="2">Phenylpropanoid metabolism.</text>
</comment>
<protein>
    <recommendedName>
        <fullName evidence="4">feruloyl-CoA 6-hydroxylase</fullName>
        <ecNumber evidence="4">1.14.11.61</ecNumber>
    </recommendedName>
</protein>
<accession>A0AAD8NZF0</accession>
<dbReference type="Gene3D" id="2.60.120.330">
    <property type="entry name" value="B-lactam Antibiotic, Isopenicillin N Synthase, Chain"/>
    <property type="match status" value="1"/>
</dbReference>